<gene>
    <name evidence="1" type="ORF">E0946_06590</name>
</gene>
<evidence type="ECO:0000313" key="1">
    <source>
        <dbReference type="EMBL" id="TDF72532.1"/>
    </source>
</evidence>
<dbReference type="Proteomes" id="UP000294588">
    <property type="component" value="Unassembled WGS sequence"/>
</dbReference>
<dbReference type="EMBL" id="SMOG01000028">
    <property type="protein sequence ID" value="TDF72532.1"/>
    <property type="molecule type" value="Genomic_DNA"/>
</dbReference>
<comment type="caution">
    <text evidence="1">The sequence shown here is derived from an EMBL/GenBank/DDBJ whole genome shotgun (WGS) entry which is preliminary data.</text>
</comment>
<proteinExistence type="predicted"/>
<sequence>MPKTENPLLKERNEHRLQAIPFDEIKTEHFMPAIQEALKMAKAEIESLKNNPAEPDFENTILALELSGEKLENVASIYFNLLSAESDAEFKALAQQISPLLAEFSSSIMTDPVIFSRVKKVWEKEVQNRPKPQIPKDFSEKQYLQQAERYRLIDRVYKGFIRGGALLTPEEKEELTEIEMEASKLGPKFSDNVLAATNAFELYITNHSDVEGIPQNVLERAAHQAKVKGKKEGWLFTLQPSSMVPFLTYCKNRELRRQIQIAYNSRAFNDKFDNQEIIKQLLKLRERRAKLLGYPTYADYVLEDRMAESVQNVINFLEKIYQVAYPAAQNEYKEVVEFAREIDNITDFQPWDLAYYSNKLKEKKYAYDPEELRPWLKVEDVLSGLFIVANRLYGIEMKQVNDIPTWHPEVSTWEAYDRDGNYLGLLYLDLFPRETKRGGAWQTTFQTAGLYSDGIRRPQVAIVASLTPSTPEQPSLLLLDEARTIFHEFGHALHSLLADGYYKSLSGTNVLWDFVELPSQLMENWLLEEEALKLFTRHYETGEPLPEELLQKVIAAKNFQAGLANINQLRYGYLDLAWHITPVEKISDVDAFEKEVTARFQVQPPVPKSNISCAFAHIFAGGYSAGYYSYKWAESLEADVWSLFKEKGIFNPEVANSFRQYILARGNAFHPMDLFVAFRGRKPDPEALLRRDGLLS</sequence>
<organism evidence="1 2">
    <name type="scientific">Candidatus Syntrophosphaera thermopropionivorans</name>
    <dbReference type="NCBI Taxonomy" id="2593015"/>
    <lineage>
        <taxon>Bacteria</taxon>
        <taxon>Pseudomonadati</taxon>
        <taxon>Candidatus Cloacimonadota</taxon>
        <taxon>Candidatus Cloacimonadia</taxon>
        <taxon>Candidatus Cloacimonadales</taxon>
        <taxon>Candidatus Cloacimonadaceae</taxon>
        <taxon>Candidatus Syntrophosphaera</taxon>
    </lineage>
</organism>
<name>A0AC61QHU4_9BACT</name>
<accession>A0AC61QHU4</accession>
<protein>
    <submittedName>
        <fullName evidence="1">M3 family peptidase</fullName>
    </submittedName>
</protein>
<evidence type="ECO:0000313" key="2">
    <source>
        <dbReference type="Proteomes" id="UP000294588"/>
    </source>
</evidence>
<reference evidence="1" key="1">
    <citation type="submission" date="2019-03" db="EMBL/GenBank/DDBJ databases">
        <title>Candidatus Syntrophosphaera thermopropionivorans: a novel player in syntrophic propionate oxidation during anaerobic digestion.</title>
        <authorList>
            <person name="Dyksma S."/>
        </authorList>
    </citation>
    <scope>NUCLEOTIDE SEQUENCE</scope>
    <source>
        <strain evidence="1">W5</strain>
    </source>
</reference>
<keyword evidence="2" id="KW-1185">Reference proteome</keyword>